<protein>
    <submittedName>
        <fullName evidence="1">DNA-binding IscR family transcriptional regulator</fullName>
    </submittedName>
</protein>
<comment type="caution">
    <text evidence="1">The sequence shown here is derived from an EMBL/GenBank/DDBJ whole genome shotgun (WGS) entry which is preliminary data.</text>
</comment>
<dbReference type="EMBL" id="JADBEL010000015">
    <property type="protein sequence ID" value="MBE1555626.1"/>
    <property type="molecule type" value="Genomic_DNA"/>
</dbReference>
<dbReference type="AlphaFoldDB" id="A0A927MQQ5"/>
<organism evidence="1 2">
    <name type="scientific">Sporosarcina limicola</name>
    <dbReference type="NCBI Taxonomy" id="34101"/>
    <lineage>
        <taxon>Bacteria</taxon>
        <taxon>Bacillati</taxon>
        <taxon>Bacillota</taxon>
        <taxon>Bacilli</taxon>
        <taxon>Bacillales</taxon>
        <taxon>Caryophanaceae</taxon>
        <taxon>Sporosarcina</taxon>
    </lineage>
</organism>
<accession>A0A927MQQ5</accession>
<gene>
    <name evidence="1" type="ORF">H4683_002746</name>
</gene>
<dbReference type="RefSeq" id="WP_192599325.1">
    <property type="nucleotide sequence ID" value="NZ_JADBEL010000015.1"/>
</dbReference>
<evidence type="ECO:0000313" key="1">
    <source>
        <dbReference type="EMBL" id="MBE1555626.1"/>
    </source>
</evidence>
<sequence>MDELKRRLTKELQEDFNVKIMDSLSWGLPVHSIEISFQTVMRTKMDILMKMMMIAFQKAEIATVEELSDILLVEQLFIQDLLGKMSRAHMIEKKGGFYALTTIGVQQLEDGLFEHEPESGSKDGLYSPCHRSFLNGERYDSSFEEKEVYRFANEFDDWDVMSLEDIDLVNVLKMMGVESSEGNIQIVISEIISTTDVQIDAVPCLEFRLYNVVEDVLYARVWNTLTEHWDAKLEAQLNEKELKNWREMYL</sequence>
<evidence type="ECO:0000313" key="2">
    <source>
        <dbReference type="Proteomes" id="UP000658225"/>
    </source>
</evidence>
<reference evidence="1" key="1">
    <citation type="submission" date="2020-10" db="EMBL/GenBank/DDBJ databases">
        <title>Genomic Encyclopedia of Type Strains, Phase IV (KMG-IV): sequencing the most valuable type-strain genomes for metagenomic binning, comparative biology and taxonomic classification.</title>
        <authorList>
            <person name="Goeker M."/>
        </authorList>
    </citation>
    <scope>NUCLEOTIDE SEQUENCE</scope>
    <source>
        <strain evidence="1">DSM 13886</strain>
    </source>
</reference>
<proteinExistence type="predicted"/>
<dbReference type="GO" id="GO:0003677">
    <property type="term" value="F:DNA binding"/>
    <property type="evidence" value="ECO:0007669"/>
    <property type="project" value="UniProtKB-KW"/>
</dbReference>
<dbReference type="Proteomes" id="UP000658225">
    <property type="component" value="Unassembled WGS sequence"/>
</dbReference>
<keyword evidence="2" id="KW-1185">Reference proteome</keyword>
<name>A0A927MQQ5_9BACL</name>
<keyword evidence="1" id="KW-0238">DNA-binding</keyword>